<dbReference type="InterPro" id="IPR012337">
    <property type="entry name" value="RNaseH-like_sf"/>
</dbReference>
<dbReference type="EMBL" id="FNFM01000007">
    <property type="protein sequence ID" value="SDK36480.1"/>
    <property type="molecule type" value="Genomic_DNA"/>
</dbReference>
<sequence>MNPERSETEPNRGGSGRDRKDPGPGRRICVDVGQARVGVAVSDPAPILASPLTTLKRDKSRKSDLDELAELVREYEVVEIVVGLPVTLAGRHGPAADMARSYSDALNARTGDVPVRLSDERLTTVTATKVLSDRGIRGRRQRDVVDQAAAVEILQSWLDARGRSE</sequence>
<dbReference type="SMART" id="SM00732">
    <property type="entry name" value="YqgFc"/>
    <property type="match status" value="1"/>
</dbReference>
<dbReference type="InterPro" id="IPR006641">
    <property type="entry name" value="YqgF/RNaseH-like_dom"/>
</dbReference>
<dbReference type="HAMAP" id="MF_00651">
    <property type="entry name" value="Nuclease_YqgF"/>
    <property type="match status" value="1"/>
</dbReference>
<dbReference type="InterPro" id="IPR037027">
    <property type="entry name" value="YqgF/RNaseH-like_dom_sf"/>
</dbReference>
<keyword evidence="1 5" id="KW-0963">Cytoplasm</keyword>
<dbReference type="Pfam" id="PF03652">
    <property type="entry name" value="RuvX"/>
    <property type="match status" value="1"/>
</dbReference>
<evidence type="ECO:0000256" key="1">
    <source>
        <dbReference type="ARBA" id="ARBA00022490"/>
    </source>
</evidence>
<dbReference type="PANTHER" id="PTHR33317">
    <property type="entry name" value="POLYNUCLEOTIDYL TRANSFERASE, RIBONUCLEASE H-LIKE SUPERFAMILY PROTEIN"/>
    <property type="match status" value="1"/>
</dbReference>
<evidence type="ECO:0000313" key="8">
    <source>
        <dbReference type="EMBL" id="SDK36480.1"/>
    </source>
</evidence>
<dbReference type="Proteomes" id="UP000199213">
    <property type="component" value="Unassembled WGS sequence"/>
</dbReference>
<reference evidence="9" key="1">
    <citation type="submission" date="2016-10" db="EMBL/GenBank/DDBJ databases">
        <authorList>
            <person name="Varghese N."/>
            <person name="Submissions S."/>
        </authorList>
    </citation>
    <scope>NUCLEOTIDE SEQUENCE [LARGE SCALE GENOMIC DNA]</scope>
    <source>
        <strain evidence="9">DSM 45460</strain>
    </source>
</reference>
<evidence type="ECO:0000256" key="4">
    <source>
        <dbReference type="ARBA" id="ARBA00022801"/>
    </source>
</evidence>
<dbReference type="CDD" id="cd16964">
    <property type="entry name" value="YqgF"/>
    <property type="match status" value="1"/>
</dbReference>
<comment type="similarity">
    <text evidence="5">Belongs to the YqgF HJR family.</text>
</comment>
<dbReference type="SUPFAM" id="SSF53098">
    <property type="entry name" value="Ribonuclease H-like"/>
    <property type="match status" value="1"/>
</dbReference>
<dbReference type="NCBIfam" id="TIGR00250">
    <property type="entry name" value="RNAse_H_YqgF"/>
    <property type="match status" value="1"/>
</dbReference>
<evidence type="ECO:0000259" key="7">
    <source>
        <dbReference type="SMART" id="SM00732"/>
    </source>
</evidence>
<gene>
    <name evidence="8" type="ORF">SAMN04487820_10741</name>
</gene>
<feature type="region of interest" description="Disordered" evidence="6">
    <location>
        <begin position="1"/>
        <end position="28"/>
    </location>
</feature>
<keyword evidence="9" id="KW-1185">Reference proteome</keyword>
<dbReference type="RefSeq" id="WP_092628463.1">
    <property type="nucleotide sequence ID" value="NZ_FNFM01000007.1"/>
</dbReference>
<dbReference type="Gene3D" id="3.30.420.140">
    <property type="entry name" value="YqgF/RNase H-like domain"/>
    <property type="match status" value="1"/>
</dbReference>
<evidence type="ECO:0000313" key="9">
    <source>
        <dbReference type="Proteomes" id="UP000199213"/>
    </source>
</evidence>
<comment type="function">
    <text evidence="5">Could be a nuclease involved in processing of the 5'-end of pre-16S rRNA.</text>
</comment>
<dbReference type="EC" id="3.1.-.-" evidence="5"/>
<comment type="subcellular location">
    <subcellularLocation>
        <location evidence="5">Cytoplasm</location>
    </subcellularLocation>
</comment>
<organism evidence="8 9">
    <name type="scientific">Actinopolyspora mzabensis</name>
    <dbReference type="NCBI Taxonomy" id="995066"/>
    <lineage>
        <taxon>Bacteria</taxon>
        <taxon>Bacillati</taxon>
        <taxon>Actinomycetota</taxon>
        <taxon>Actinomycetes</taxon>
        <taxon>Actinopolysporales</taxon>
        <taxon>Actinopolysporaceae</taxon>
        <taxon>Actinopolyspora</taxon>
    </lineage>
</organism>
<keyword evidence="3 5" id="KW-0540">Nuclease</keyword>
<feature type="domain" description="YqgF/RNase H-like" evidence="7">
    <location>
        <begin position="25"/>
        <end position="127"/>
    </location>
</feature>
<dbReference type="PANTHER" id="PTHR33317:SF4">
    <property type="entry name" value="POLYNUCLEOTIDYL TRANSFERASE, RIBONUCLEASE H-LIKE SUPERFAMILY PROTEIN"/>
    <property type="match status" value="1"/>
</dbReference>
<proteinExistence type="inferred from homology"/>
<evidence type="ECO:0000256" key="2">
    <source>
        <dbReference type="ARBA" id="ARBA00022517"/>
    </source>
</evidence>
<feature type="compositionally biased region" description="Basic and acidic residues" evidence="6">
    <location>
        <begin position="1"/>
        <end position="24"/>
    </location>
</feature>
<evidence type="ECO:0000256" key="6">
    <source>
        <dbReference type="SAM" id="MobiDB-lite"/>
    </source>
</evidence>
<evidence type="ECO:0000256" key="5">
    <source>
        <dbReference type="HAMAP-Rule" id="MF_00651"/>
    </source>
</evidence>
<protein>
    <recommendedName>
        <fullName evidence="5">Putative pre-16S rRNA nuclease</fullName>
        <ecNumber evidence="5">3.1.-.-</ecNumber>
    </recommendedName>
</protein>
<accession>A0A1G9BBL1</accession>
<dbReference type="GO" id="GO:0004518">
    <property type="term" value="F:nuclease activity"/>
    <property type="evidence" value="ECO:0007669"/>
    <property type="project" value="UniProtKB-KW"/>
</dbReference>
<dbReference type="GO" id="GO:0000967">
    <property type="term" value="P:rRNA 5'-end processing"/>
    <property type="evidence" value="ECO:0007669"/>
    <property type="project" value="UniProtKB-UniRule"/>
</dbReference>
<dbReference type="GO" id="GO:0005829">
    <property type="term" value="C:cytosol"/>
    <property type="evidence" value="ECO:0007669"/>
    <property type="project" value="TreeGrafter"/>
</dbReference>
<dbReference type="OrthoDB" id="9790539at2"/>
<name>A0A1G9BBL1_ACTMZ</name>
<evidence type="ECO:0000256" key="3">
    <source>
        <dbReference type="ARBA" id="ARBA00022722"/>
    </source>
</evidence>
<dbReference type="AlphaFoldDB" id="A0A1G9BBL1"/>
<keyword evidence="2 5" id="KW-0690">Ribosome biogenesis</keyword>
<keyword evidence="4 5" id="KW-0378">Hydrolase</keyword>
<dbReference type="InterPro" id="IPR005227">
    <property type="entry name" value="YqgF"/>
</dbReference>
<dbReference type="GO" id="GO:0016788">
    <property type="term" value="F:hydrolase activity, acting on ester bonds"/>
    <property type="evidence" value="ECO:0007669"/>
    <property type="project" value="UniProtKB-UniRule"/>
</dbReference>